<dbReference type="AlphaFoldDB" id="X0WTQ7"/>
<gene>
    <name evidence="2" type="ORF">S01H1_50337</name>
</gene>
<feature type="compositionally biased region" description="Basic and acidic residues" evidence="1">
    <location>
        <begin position="15"/>
        <end position="24"/>
    </location>
</feature>
<feature type="region of interest" description="Disordered" evidence="1">
    <location>
        <begin position="1"/>
        <end position="40"/>
    </location>
</feature>
<sequence length="105" mass="11152">MTFSLSSLPPAPARSGERTGRVDRTPNLPHTTRGGGRVPLHAVPVGVQGAVKRACNVERGGTRFGVQAAVRRPYGDGTVERPSPVGQVGQRAYAAPWGRREGRIL</sequence>
<organism evidence="2">
    <name type="scientific">marine sediment metagenome</name>
    <dbReference type="NCBI Taxonomy" id="412755"/>
    <lineage>
        <taxon>unclassified sequences</taxon>
        <taxon>metagenomes</taxon>
        <taxon>ecological metagenomes</taxon>
    </lineage>
</organism>
<protein>
    <submittedName>
        <fullName evidence="2">Uncharacterized protein</fullName>
    </submittedName>
</protein>
<comment type="caution">
    <text evidence="2">The sequence shown here is derived from an EMBL/GenBank/DDBJ whole genome shotgun (WGS) entry which is preliminary data.</text>
</comment>
<name>X0WTQ7_9ZZZZ</name>
<evidence type="ECO:0000256" key="1">
    <source>
        <dbReference type="SAM" id="MobiDB-lite"/>
    </source>
</evidence>
<reference evidence="2" key="1">
    <citation type="journal article" date="2014" name="Front. Microbiol.">
        <title>High frequency of phylogenetically diverse reductive dehalogenase-homologous genes in deep subseafloor sedimentary metagenomes.</title>
        <authorList>
            <person name="Kawai M."/>
            <person name="Futagami T."/>
            <person name="Toyoda A."/>
            <person name="Takaki Y."/>
            <person name="Nishi S."/>
            <person name="Hori S."/>
            <person name="Arai W."/>
            <person name="Tsubouchi T."/>
            <person name="Morono Y."/>
            <person name="Uchiyama I."/>
            <person name="Ito T."/>
            <person name="Fujiyama A."/>
            <person name="Inagaki F."/>
            <person name="Takami H."/>
        </authorList>
    </citation>
    <scope>NUCLEOTIDE SEQUENCE</scope>
    <source>
        <strain evidence="2">Expedition CK06-06</strain>
    </source>
</reference>
<proteinExistence type="predicted"/>
<dbReference type="EMBL" id="BARS01032431">
    <property type="protein sequence ID" value="GAG27883.1"/>
    <property type="molecule type" value="Genomic_DNA"/>
</dbReference>
<evidence type="ECO:0000313" key="2">
    <source>
        <dbReference type="EMBL" id="GAG27883.1"/>
    </source>
</evidence>
<accession>X0WTQ7</accession>